<accession>A0A1M4PT08</accession>
<dbReference type="Proteomes" id="UP000245423">
    <property type="component" value="Chromosome 1"/>
</dbReference>
<protein>
    <submittedName>
        <fullName evidence="1">Transposase</fullName>
    </submittedName>
</protein>
<gene>
    <name evidence="1" type="ORF">CUESP1_3353</name>
</gene>
<dbReference type="AlphaFoldDB" id="A0A1M4PT08"/>
<sequence length="127" mass="14814">MFKIWKSIFNIDNVKPVKLERFKCFLYGRLISVLFSSMIVSTAKEVIYEEDSNEISEIKSFYQVTQFFDNLQSVVFKGEVAISKLFKKIINVIRRLGIKSKKIGKRTVNQILEYMKISSDDLANMVI</sequence>
<dbReference type="EMBL" id="LT669839">
    <property type="protein sequence ID" value="SHD78674.1"/>
    <property type="molecule type" value="Genomic_DNA"/>
</dbReference>
<name>A0A1M4PT08_9FIRM</name>
<organism evidence="1 2">
    <name type="scientific">[Clostridium] ultunense Esp</name>
    <dbReference type="NCBI Taxonomy" id="1288971"/>
    <lineage>
        <taxon>Bacteria</taxon>
        <taxon>Bacillati</taxon>
        <taxon>Bacillota</taxon>
        <taxon>Tissierellia</taxon>
        <taxon>Tissierellales</taxon>
        <taxon>Tepidimicrobiaceae</taxon>
        <taxon>Schnuerera</taxon>
    </lineage>
</organism>
<evidence type="ECO:0000313" key="1">
    <source>
        <dbReference type="EMBL" id="SHD78674.1"/>
    </source>
</evidence>
<keyword evidence="2" id="KW-1185">Reference proteome</keyword>
<proteinExistence type="predicted"/>
<reference evidence="1 2" key="1">
    <citation type="submission" date="2016-11" db="EMBL/GenBank/DDBJ databases">
        <authorList>
            <person name="Manzoor S."/>
        </authorList>
    </citation>
    <scope>NUCLEOTIDE SEQUENCE [LARGE SCALE GENOMIC DNA]</scope>
    <source>
        <strain evidence="1">Clostridium ultunense strain Esp</strain>
    </source>
</reference>
<dbReference type="RefSeq" id="WP_341537374.1">
    <property type="nucleotide sequence ID" value="NZ_LT669839.1"/>
</dbReference>
<evidence type="ECO:0000313" key="2">
    <source>
        <dbReference type="Proteomes" id="UP000245423"/>
    </source>
</evidence>